<feature type="non-terminal residue" evidence="1">
    <location>
        <position position="216"/>
    </location>
</feature>
<reference evidence="1" key="1">
    <citation type="journal article" date="2019" name="Sci. Rep.">
        <title>Draft genome of Tanacetum cinerariifolium, the natural source of mosquito coil.</title>
        <authorList>
            <person name="Yamashiro T."/>
            <person name="Shiraishi A."/>
            <person name="Satake H."/>
            <person name="Nakayama K."/>
        </authorList>
    </citation>
    <scope>NUCLEOTIDE SEQUENCE</scope>
</reference>
<comment type="caution">
    <text evidence="1">The sequence shown here is derived from an EMBL/GenBank/DDBJ whole genome shotgun (WGS) entry which is preliminary data.</text>
</comment>
<organism evidence="1">
    <name type="scientific">Tanacetum cinerariifolium</name>
    <name type="common">Dalmatian daisy</name>
    <name type="synonym">Chrysanthemum cinerariifolium</name>
    <dbReference type="NCBI Taxonomy" id="118510"/>
    <lineage>
        <taxon>Eukaryota</taxon>
        <taxon>Viridiplantae</taxon>
        <taxon>Streptophyta</taxon>
        <taxon>Embryophyta</taxon>
        <taxon>Tracheophyta</taxon>
        <taxon>Spermatophyta</taxon>
        <taxon>Magnoliopsida</taxon>
        <taxon>eudicotyledons</taxon>
        <taxon>Gunneridae</taxon>
        <taxon>Pentapetalae</taxon>
        <taxon>asterids</taxon>
        <taxon>campanulids</taxon>
        <taxon>Asterales</taxon>
        <taxon>Asteraceae</taxon>
        <taxon>Asteroideae</taxon>
        <taxon>Anthemideae</taxon>
        <taxon>Anthemidinae</taxon>
        <taxon>Tanacetum</taxon>
    </lineage>
</organism>
<evidence type="ECO:0000313" key="1">
    <source>
        <dbReference type="EMBL" id="GFB32991.1"/>
    </source>
</evidence>
<name>A0A699L9Z1_TANCI</name>
<protein>
    <submittedName>
        <fullName evidence="1">Uncharacterized protein</fullName>
    </submittedName>
</protein>
<sequence length="216" mass="23982">MTHPHSKRTVVPTAVLTRSRLVSLNAAGPVATAITQSTVKCTRTVKNVFNKAHSPVMRPINQRTVTKNSNFNKKFTNIKVNKVNVVQGNKGNAKKASACWVWKSKFKVLDHVSKLTSTSMTFKKFDYTDAPGRSKSSLKKSMEDMLHLEGILKVGNPQHASKDNGVIDSRCSRHVTGNMSYLSDFKELNSGYVAFGEYPTRNSLSTFPSNFPKESK</sequence>
<dbReference type="EMBL" id="BKCJ010603480">
    <property type="protein sequence ID" value="GFB32991.1"/>
    <property type="molecule type" value="Genomic_DNA"/>
</dbReference>
<accession>A0A699L9Z1</accession>
<gene>
    <name evidence="1" type="ORF">Tci_704962</name>
</gene>
<proteinExistence type="predicted"/>
<dbReference type="AlphaFoldDB" id="A0A699L9Z1"/>